<organism evidence="11 12">
    <name type="scientific">Bombella saccharophila</name>
    <dbReference type="NCBI Taxonomy" id="2967338"/>
    <lineage>
        <taxon>Bacteria</taxon>
        <taxon>Pseudomonadati</taxon>
        <taxon>Pseudomonadota</taxon>
        <taxon>Alphaproteobacteria</taxon>
        <taxon>Acetobacterales</taxon>
        <taxon>Acetobacteraceae</taxon>
        <taxon>Bombella</taxon>
    </lineage>
</organism>
<dbReference type="EC" id="5.3.1.24" evidence="3 9"/>
<evidence type="ECO:0000259" key="10">
    <source>
        <dbReference type="Pfam" id="PF00697"/>
    </source>
</evidence>
<dbReference type="HAMAP" id="MF_00135">
    <property type="entry name" value="PRAI"/>
    <property type="match status" value="1"/>
</dbReference>
<sequence length="217" mass="23362">MKVDVKICGLTRVEDIKACDALGARWVGLVFHPASPRFISPECAAALHAAVPPPAQGGPLRVGLFVRPTYMDVLTILRHVPLDILQLYTDENTAIHLKNTTGKQVWLARGISNKEDLPHSTAMDGYVIEAPAQTGDNRPGGLGRSFDWKLTDQWHAPAPWLLAGGLTPDNVAKAVFTSKTRAVDVSSGVEDSPGIKSTAKIRAFIKNSQKGACATFK</sequence>
<evidence type="ECO:0000256" key="2">
    <source>
        <dbReference type="ARBA" id="ARBA00004664"/>
    </source>
</evidence>
<comment type="caution">
    <text evidence="11">The sequence shown here is derived from an EMBL/GenBank/DDBJ whole genome shotgun (WGS) entry which is preliminary data.</text>
</comment>
<dbReference type="Gene3D" id="3.20.20.70">
    <property type="entry name" value="Aldolase class I"/>
    <property type="match status" value="1"/>
</dbReference>
<dbReference type="Pfam" id="PF00697">
    <property type="entry name" value="PRAI"/>
    <property type="match status" value="1"/>
</dbReference>
<name>A0ABT3W4W8_9PROT</name>
<evidence type="ECO:0000256" key="3">
    <source>
        <dbReference type="ARBA" id="ARBA00012572"/>
    </source>
</evidence>
<evidence type="ECO:0000256" key="9">
    <source>
        <dbReference type="HAMAP-Rule" id="MF_00135"/>
    </source>
</evidence>
<dbReference type="RefSeq" id="WP_099027363.1">
    <property type="nucleotide sequence ID" value="NZ_JANIDW010000001.1"/>
</dbReference>
<protein>
    <recommendedName>
        <fullName evidence="4 9">N-(5'-phosphoribosyl)anthranilate isomerase</fullName>
        <shortName evidence="9">PRAI</shortName>
        <ecNumber evidence="3 9">5.3.1.24</ecNumber>
    </recommendedName>
</protein>
<dbReference type="GO" id="GO:0016853">
    <property type="term" value="F:isomerase activity"/>
    <property type="evidence" value="ECO:0007669"/>
    <property type="project" value="UniProtKB-KW"/>
</dbReference>
<dbReference type="InterPro" id="IPR013785">
    <property type="entry name" value="Aldolase_TIM"/>
</dbReference>
<dbReference type="InterPro" id="IPR001240">
    <property type="entry name" value="PRAI_dom"/>
</dbReference>
<evidence type="ECO:0000256" key="6">
    <source>
        <dbReference type="ARBA" id="ARBA00022822"/>
    </source>
</evidence>
<evidence type="ECO:0000256" key="1">
    <source>
        <dbReference type="ARBA" id="ARBA00001164"/>
    </source>
</evidence>
<dbReference type="PANTHER" id="PTHR42894">
    <property type="entry name" value="N-(5'-PHOSPHORIBOSYL)ANTHRANILATE ISOMERASE"/>
    <property type="match status" value="1"/>
</dbReference>
<evidence type="ECO:0000256" key="5">
    <source>
        <dbReference type="ARBA" id="ARBA00022605"/>
    </source>
</evidence>
<evidence type="ECO:0000256" key="8">
    <source>
        <dbReference type="ARBA" id="ARBA00023235"/>
    </source>
</evidence>
<dbReference type="EMBL" id="JANIDW010000001">
    <property type="protein sequence ID" value="MCX5614110.1"/>
    <property type="molecule type" value="Genomic_DNA"/>
</dbReference>
<dbReference type="InterPro" id="IPR044643">
    <property type="entry name" value="TrpF_fam"/>
</dbReference>
<dbReference type="InterPro" id="IPR011060">
    <property type="entry name" value="RibuloseP-bd_barrel"/>
</dbReference>
<evidence type="ECO:0000256" key="4">
    <source>
        <dbReference type="ARBA" id="ARBA00022272"/>
    </source>
</evidence>
<dbReference type="PANTHER" id="PTHR42894:SF1">
    <property type="entry name" value="N-(5'-PHOSPHORIBOSYL)ANTHRANILATE ISOMERASE"/>
    <property type="match status" value="1"/>
</dbReference>
<accession>A0ABT3W4W8</accession>
<keyword evidence="8 9" id="KW-0413">Isomerase</keyword>
<dbReference type="SUPFAM" id="SSF51366">
    <property type="entry name" value="Ribulose-phoshate binding barrel"/>
    <property type="match status" value="1"/>
</dbReference>
<keyword evidence="12" id="KW-1185">Reference proteome</keyword>
<keyword evidence="5 9" id="KW-0028">Amino-acid biosynthesis</keyword>
<comment type="similarity">
    <text evidence="9">Belongs to the TrpF family.</text>
</comment>
<dbReference type="CDD" id="cd00405">
    <property type="entry name" value="PRAI"/>
    <property type="match status" value="1"/>
</dbReference>
<keyword evidence="7 9" id="KW-0057">Aromatic amino acid biosynthesis</keyword>
<evidence type="ECO:0000256" key="7">
    <source>
        <dbReference type="ARBA" id="ARBA00023141"/>
    </source>
</evidence>
<proteinExistence type="inferred from homology"/>
<evidence type="ECO:0000313" key="12">
    <source>
        <dbReference type="Proteomes" id="UP001165648"/>
    </source>
</evidence>
<dbReference type="Proteomes" id="UP001165648">
    <property type="component" value="Unassembled WGS sequence"/>
</dbReference>
<keyword evidence="6 9" id="KW-0822">Tryptophan biosynthesis</keyword>
<evidence type="ECO:0000313" key="11">
    <source>
        <dbReference type="EMBL" id="MCX5614110.1"/>
    </source>
</evidence>
<feature type="domain" description="N-(5'phosphoribosyl) anthranilate isomerase (PRAI)" evidence="10">
    <location>
        <begin position="5"/>
        <end position="207"/>
    </location>
</feature>
<comment type="pathway">
    <text evidence="2 9">Amino-acid biosynthesis; L-tryptophan biosynthesis; L-tryptophan from chorismate: step 3/5.</text>
</comment>
<gene>
    <name evidence="9" type="primary">trpF</name>
    <name evidence="11" type="ORF">NQF64_02460</name>
</gene>
<reference evidence="11 12" key="1">
    <citation type="submission" date="2022-07" db="EMBL/GenBank/DDBJ databases">
        <title>Bombella genomes.</title>
        <authorList>
            <person name="Harer L."/>
            <person name="Styblova S."/>
            <person name="Ehrmann M."/>
        </authorList>
    </citation>
    <scope>NUCLEOTIDE SEQUENCE [LARGE SCALE GENOMIC DNA]</scope>
    <source>
        <strain evidence="11 12">TMW 2.2558</strain>
    </source>
</reference>
<comment type="catalytic activity">
    <reaction evidence="1 9">
        <text>N-(5-phospho-beta-D-ribosyl)anthranilate = 1-(2-carboxyphenylamino)-1-deoxy-D-ribulose 5-phosphate</text>
        <dbReference type="Rhea" id="RHEA:21540"/>
        <dbReference type="ChEBI" id="CHEBI:18277"/>
        <dbReference type="ChEBI" id="CHEBI:58613"/>
        <dbReference type="EC" id="5.3.1.24"/>
    </reaction>
</comment>